<feature type="region of interest" description="Disordered" evidence="1">
    <location>
        <begin position="76"/>
        <end position="119"/>
    </location>
</feature>
<organism evidence="4 5">
    <name type="scientific">Funneliformis mosseae</name>
    <name type="common">Endomycorrhizal fungus</name>
    <name type="synonym">Glomus mosseae</name>
    <dbReference type="NCBI Taxonomy" id="27381"/>
    <lineage>
        <taxon>Eukaryota</taxon>
        <taxon>Fungi</taxon>
        <taxon>Fungi incertae sedis</taxon>
        <taxon>Mucoromycota</taxon>
        <taxon>Glomeromycotina</taxon>
        <taxon>Glomeromycetes</taxon>
        <taxon>Glomerales</taxon>
        <taxon>Glomeraceae</taxon>
        <taxon>Funneliformis</taxon>
    </lineage>
</organism>
<dbReference type="Pfam" id="PF25871">
    <property type="entry name" value="HTH_76"/>
    <property type="match status" value="1"/>
</dbReference>
<feature type="compositionally biased region" description="Basic and acidic residues" evidence="1">
    <location>
        <begin position="160"/>
        <end position="172"/>
    </location>
</feature>
<sequence>MTDNQIFKEFENYDFENDATFQSGLPSILNSYQGKPKEEINILQEKAKWFYYSKVIQEFDYNDYLVWKTNINKSHLEGNQSNISSSSVMLPTDSQESSTKDDNISARPEQATTDNVQYPQSFQKVVEMLATGQQIPGIKQIPNELNKGTPSNPTIKPRPKPWEKNHMNNESK</sequence>
<dbReference type="InterPro" id="IPR058841">
    <property type="entry name" value="HTH_76"/>
</dbReference>
<feature type="compositionally biased region" description="Polar residues" evidence="1">
    <location>
        <begin position="110"/>
        <end position="119"/>
    </location>
</feature>
<evidence type="ECO:0000259" key="3">
    <source>
        <dbReference type="Pfam" id="PF25871"/>
    </source>
</evidence>
<name>A0A9N9CKA1_FUNMO</name>
<dbReference type="PANTHER" id="PTHR36855">
    <property type="entry name" value="CHROMOSOME 10, WHOLE GENOME SHOTGUN SEQUENCE"/>
    <property type="match status" value="1"/>
</dbReference>
<evidence type="ECO:0000259" key="2">
    <source>
        <dbReference type="Pfam" id="PF17733"/>
    </source>
</evidence>
<accession>A0A9N9CKA1</accession>
<dbReference type="InterPro" id="IPR040554">
    <property type="entry name" value="KPWE_PEX14_dom"/>
</dbReference>
<dbReference type="PANTHER" id="PTHR36855:SF1">
    <property type="entry name" value="PEROXISOME MEMBRANE ANCHOR PROTEIN PEX14P N-TERMINAL DOMAIN-CONTAINING PROTEIN"/>
    <property type="match status" value="1"/>
</dbReference>
<protein>
    <submittedName>
        <fullName evidence="4">5810_t:CDS:1</fullName>
    </submittedName>
</protein>
<evidence type="ECO:0000256" key="1">
    <source>
        <dbReference type="SAM" id="MobiDB-lite"/>
    </source>
</evidence>
<feature type="domain" description="PEX14-like helix-turn-helix" evidence="3">
    <location>
        <begin position="5"/>
        <end position="70"/>
    </location>
</feature>
<evidence type="ECO:0000313" key="4">
    <source>
        <dbReference type="EMBL" id="CAG8604815.1"/>
    </source>
</evidence>
<dbReference type="Proteomes" id="UP000789375">
    <property type="component" value="Unassembled WGS sequence"/>
</dbReference>
<keyword evidence="5" id="KW-1185">Reference proteome</keyword>
<dbReference type="AlphaFoldDB" id="A0A9N9CKA1"/>
<comment type="caution">
    <text evidence="4">The sequence shown here is derived from an EMBL/GenBank/DDBJ whole genome shotgun (WGS) entry which is preliminary data.</text>
</comment>
<dbReference type="EMBL" id="CAJVPP010002582">
    <property type="protein sequence ID" value="CAG8604815.1"/>
    <property type="molecule type" value="Genomic_DNA"/>
</dbReference>
<feature type="domain" description="Peroxisomal membrane protein PEX14-like KPWE" evidence="2">
    <location>
        <begin position="117"/>
        <end position="164"/>
    </location>
</feature>
<proteinExistence type="predicted"/>
<feature type="compositionally biased region" description="Polar residues" evidence="1">
    <location>
        <begin position="76"/>
        <end position="97"/>
    </location>
</feature>
<dbReference type="Pfam" id="PF17733">
    <property type="entry name" value="KPWE_dom"/>
    <property type="match status" value="1"/>
</dbReference>
<reference evidence="4" key="1">
    <citation type="submission" date="2021-06" db="EMBL/GenBank/DDBJ databases">
        <authorList>
            <person name="Kallberg Y."/>
            <person name="Tangrot J."/>
            <person name="Rosling A."/>
        </authorList>
    </citation>
    <scope>NUCLEOTIDE SEQUENCE</scope>
    <source>
        <strain evidence="4">87-6 pot B 2015</strain>
    </source>
</reference>
<feature type="region of interest" description="Disordered" evidence="1">
    <location>
        <begin position="136"/>
        <end position="172"/>
    </location>
</feature>
<gene>
    <name evidence="4" type="ORF">FMOSSE_LOCUS9143</name>
</gene>
<evidence type="ECO:0000313" key="5">
    <source>
        <dbReference type="Proteomes" id="UP000789375"/>
    </source>
</evidence>